<proteinExistence type="predicted"/>
<reference evidence="2" key="2">
    <citation type="submission" date="2020-06" db="EMBL/GenBank/DDBJ databases">
        <title>Helianthus annuus Genome sequencing and assembly Release 2.</title>
        <authorList>
            <person name="Gouzy J."/>
            <person name="Langlade N."/>
            <person name="Munos S."/>
        </authorList>
    </citation>
    <scope>NUCLEOTIDE SEQUENCE</scope>
    <source>
        <tissue evidence="2">Leaves</tissue>
    </source>
</reference>
<dbReference type="EMBL" id="MNCJ02000319">
    <property type="protein sequence ID" value="KAF5809863.1"/>
    <property type="molecule type" value="Genomic_DNA"/>
</dbReference>
<feature type="coiled-coil region" evidence="1">
    <location>
        <begin position="35"/>
        <end position="62"/>
    </location>
</feature>
<reference evidence="2" key="1">
    <citation type="journal article" date="2017" name="Nature">
        <title>The sunflower genome provides insights into oil metabolism, flowering and Asterid evolution.</title>
        <authorList>
            <person name="Badouin H."/>
            <person name="Gouzy J."/>
            <person name="Grassa C.J."/>
            <person name="Murat F."/>
            <person name="Staton S.E."/>
            <person name="Cottret L."/>
            <person name="Lelandais-Briere C."/>
            <person name="Owens G.L."/>
            <person name="Carrere S."/>
            <person name="Mayjonade B."/>
            <person name="Legrand L."/>
            <person name="Gill N."/>
            <person name="Kane N.C."/>
            <person name="Bowers J.E."/>
            <person name="Hubner S."/>
            <person name="Bellec A."/>
            <person name="Berard A."/>
            <person name="Berges H."/>
            <person name="Blanchet N."/>
            <person name="Boniface M.C."/>
            <person name="Brunel D."/>
            <person name="Catrice O."/>
            <person name="Chaidir N."/>
            <person name="Claudel C."/>
            <person name="Donnadieu C."/>
            <person name="Faraut T."/>
            <person name="Fievet G."/>
            <person name="Helmstetter N."/>
            <person name="King M."/>
            <person name="Knapp S.J."/>
            <person name="Lai Z."/>
            <person name="Le Paslier M.C."/>
            <person name="Lippi Y."/>
            <person name="Lorenzon L."/>
            <person name="Mandel J.R."/>
            <person name="Marage G."/>
            <person name="Marchand G."/>
            <person name="Marquand E."/>
            <person name="Bret-Mestries E."/>
            <person name="Morien E."/>
            <person name="Nambeesan S."/>
            <person name="Nguyen T."/>
            <person name="Pegot-Espagnet P."/>
            <person name="Pouilly N."/>
            <person name="Raftis F."/>
            <person name="Sallet E."/>
            <person name="Schiex T."/>
            <person name="Thomas J."/>
            <person name="Vandecasteele C."/>
            <person name="Vares D."/>
            <person name="Vear F."/>
            <person name="Vautrin S."/>
            <person name="Crespi M."/>
            <person name="Mangin B."/>
            <person name="Burke J.M."/>
            <person name="Salse J."/>
            <person name="Munos S."/>
            <person name="Vincourt P."/>
            <person name="Rieseberg L.H."/>
            <person name="Langlade N.B."/>
        </authorList>
    </citation>
    <scope>NUCLEOTIDE SEQUENCE</scope>
    <source>
        <tissue evidence="2">Leaves</tissue>
    </source>
</reference>
<evidence type="ECO:0000313" key="3">
    <source>
        <dbReference type="Proteomes" id="UP000215914"/>
    </source>
</evidence>
<accession>A0A9K3J6U3</accession>
<comment type="caution">
    <text evidence="2">The sequence shown here is derived from an EMBL/GenBank/DDBJ whole genome shotgun (WGS) entry which is preliminary data.</text>
</comment>
<dbReference type="Gramene" id="mRNA:HanXRQr2_Chr04g0162491">
    <property type="protein sequence ID" value="CDS:HanXRQr2_Chr04g0162491.1"/>
    <property type="gene ID" value="HanXRQr2_Chr04g0162491"/>
</dbReference>
<dbReference type="AlphaFoldDB" id="A0A9K3J6U3"/>
<organism evidence="2 3">
    <name type="scientific">Helianthus annuus</name>
    <name type="common">Common sunflower</name>
    <dbReference type="NCBI Taxonomy" id="4232"/>
    <lineage>
        <taxon>Eukaryota</taxon>
        <taxon>Viridiplantae</taxon>
        <taxon>Streptophyta</taxon>
        <taxon>Embryophyta</taxon>
        <taxon>Tracheophyta</taxon>
        <taxon>Spermatophyta</taxon>
        <taxon>Magnoliopsida</taxon>
        <taxon>eudicotyledons</taxon>
        <taxon>Gunneridae</taxon>
        <taxon>Pentapetalae</taxon>
        <taxon>asterids</taxon>
        <taxon>campanulids</taxon>
        <taxon>Asterales</taxon>
        <taxon>Asteraceae</taxon>
        <taxon>Asteroideae</taxon>
        <taxon>Heliantheae alliance</taxon>
        <taxon>Heliantheae</taxon>
        <taxon>Helianthus</taxon>
    </lineage>
</organism>
<dbReference type="Proteomes" id="UP000215914">
    <property type="component" value="Unassembled WGS sequence"/>
</dbReference>
<keyword evidence="3" id="KW-1185">Reference proteome</keyword>
<evidence type="ECO:0000256" key="1">
    <source>
        <dbReference type="SAM" id="Coils"/>
    </source>
</evidence>
<sequence>MEDDMMISRMMLSICNLAAMLPEGVSLLRKRMQEYEDFSKKKDKMKASVAAMKKEIDRFAEKEKAWVMKVGKLTSRHEVEMNELKKRMEADRLQLKADREILND</sequence>
<name>A0A9K3J6U3_HELAN</name>
<evidence type="ECO:0000313" key="2">
    <source>
        <dbReference type="EMBL" id="KAF5809863.1"/>
    </source>
</evidence>
<keyword evidence="1" id="KW-0175">Coiled coil</keyword>
<protein>
    <submittedName>
        <fullName evidence="2">Uncharacterized protein</fullName>
    </submittedName>
</protein>
<gene>
    <name evidence="2" type="ORF">HanXRQr2_Chr04g0162491</name>
</gene>